<evidence type="ECO:0000256" key="1">
    <source>
        <dbReference type="SAM" id="MobiDB-lite"/>
    </source>
</evidence>
<accession>A0A7S3QZG0</accession>
<sequence>MFRQFLKATFQAEQEKMHEYRSGPPLSLSCDFIFVAFFLDGSLQDGTAMHAAISPRSPVSHAQRSLAPASMRPAAHRPLTKEEAMQQRTRAADKGCKNTSCGQLHQEVPHPGVPPKRSLCSTYCSTHLSFAQCRALNNRASAVCSHKHTH</sequence>
<gene>
    <name evidence="2" type="ORF">DTER00134_LOCUS13119</name>
</gene>
<reference evidence="2" key="1">
    <citation type="submission" date="2021-01" db="EMBL/GenBank/DDBJ databases">
        <authorList>
            <person name="Corre E."/>
            <person name="Pelletier E."/>
            <person name="Niang G."/>
            <person name="Scheremetjew M."/>
            <person name="Finn R."/>
            <person name="Kale V."/>
            <person name="Holt S."/>
            <person name="Cochrane G."/>
            <person name="Meng A."/>
            <person name="Brown T."/>
            <person name="Cohen L."/>
        </authorList>
    </citation>
    <scope>NUCLEOTIDE SEQUENCE</scope>
    <source>
        <strain evidence="2">CCMP1320</strain>
    </source>
</reference>
<proteinExistence type="predicted"/>
<feature type="region of interest" description="Disordered" evidence="1">
    <location>
        <begin position="54"/>
        <end position="73"/>
    </location>
</feature>
<name>A0A7S3QZG0_DUNTE</name>
<dbReference type="AlphaFoldDB" id="A0A7S3QZG0"/>
<dbReference type="EMBL" id="HBIP01021983">
    <property type="protein sequence ID" value="CAE0498046.1"/>
    <property type="molecule type" value="Transcribed_RNA"/>
</dbReference>
<organism evidence="2">
    <name type="scientific">Dunaliella tertiolecta</name>
    <name type="common">Green alga</name>
    <dbReference type="NCBI Taxonomy" id="3047"/>
    <lineage>
        <taxon>Eukaryota</taxon>
        <taxon>Viridiplantae</taxon>
        <taxon>Chlorophyta</taxon>
        <taxon>core chlorophytes</taxon>
        <taxon>Chlorophyceae</taxon>
        <taxon>CS clade</taxon>
        <taxon>Chlamydomonadales</taxon>
        <taxon>Dunaliellaceae</taxon>
        <taxon>Dunaliella</taxon>
    </lineage>
</organism>
<evidence type="ECO:0000313" key="2">
    <source>
        <dbReference type="EMBL" id="CAE0498046.1"/>
    </source>
</evidence>
<protein>
    <submittedName>
        <fullName evidence="2">Uncharacterized protein</fullName>
    </submittedName>
</protein>